<feature type="compositionally biased region" description="Basic and acidic residues" evidence="1">
    <location>
        <begin position="201"/>
        <end position="219"/>
    </location>
</feature>
<proteinExistence type="predicted"/>
<feature type="region of interest" description="Disordered" evidence="1">
    <location>
        <begin position="1"/>
        <end position="26"/>
    </location>
</feature>
<sequence length="391" mass="42667">MCQISFSSAREENHLPSVSHSLRRHQKNMHREMNDLCIDLKCKANLKRNPRTGTACPRLPSAPRGGSRPESTSKPPKPAKVPPAFPLAAQRSRPNGAEGDAAGRPGSSSAGAASCRFSETRCRDRDPPKRRKKFGRGSGRTEKQSCQVGSCRTLGAKVVRAGAKPSDRRSPATLTGPHRTRPCSFVTLGYRAGAAAAVSKEAADRQRRSEPVARKRDLGTAEGGNLRSERRVPRHRGEAVPGLRRHATVRGAHGARGIEIFRPTERLGGQPGRFRRYRVFREGYLTGQKGTGTREEGSLPLYFLSRLRWAASPGGARYGFWGTKAERPCYTELGGGENPFLGSDAVLFFNPGGRGGRRGPKRRTTLYRIFQTGSGLRGPAAVRILNRGERA</sequence>
<evidence type="ECO:0000313" key="2">
    <source>
        <dbReference type="EMBL" id="KAG5462926.1"/>
    </source>
</evidence>
<evidence type="ECO:0000256" key="1">
    <source>
        <dbReference type="SAM" id="MobiDB-lite"/>
    </source>
</evidence>
<dbReference type="Proteomes" id="UP000673691">
    <property type="component" value="Unassembled WGS sequence"/>
</dbReference>
<dbReference type="AlphaFoldDB" id="A0A8H8A0T0"/>
<name>A0A8H8A0T0_9FUNG</name>
<dbReference type="EMBL" id="JAEFCI010001410">
    <property type="protein sequence ID" value="KAG5462926.1"/>
    <property type="molecule type" value="Genomic_DNA"/>
</dbReference>
<keyword evidence="3" id="KW-1185">Reference proteome</keyword>
<feature type="compositionally biased region" description="Basic and acidic residues" evidence="1">
    <location>
        <begin position="118"/>
        <end position="127"/>
    </location>
</feature>
<feature type="compositionally biased region" description="Low complexity" evidence="1">
    <location>
        <begin position="99"/>
        <end position="114"/>
    </location>
</feature>
<feature type="compositionally biased region" description="Pro residues" evidence="1">
    <location>
        <begin position="75"/>
        <end position="85"/>
    </location>
</feature>
<accession>A0A8H8A0T0</accession>
<evidence type="ECO:0000313" key="3">
    <source>
        <dbReference type="Proteomes" id="UP000673691"/>
    </source>
</evidence>
<comment type="caution">
    <text evidence="2">The sequence shown here is derived from an EMBL/GenBank/DDBJ whole genome shotgun (WGS) entry which is preliminary data.</text>
</comment>
<feature type="region of interest" description="Disordered" evidence="1">
    <location>
        <begin position="48"/>
        <end position="183"/>
    </location>
</feature>
<protein>
    <submittedName>
        <fullName evidence="2">Uncharacterized protein</fullName>
    </submittedName>
</protein>
<organism evidence="2 3">
    <name type="scientific">Olpidium bornovanus</name>
    <dbReference type="NCBI Taxonomy" id="278681"/>
    <lineage>
        <taxon>Eukaryota</taxon>
        <taxon>Fungi</taxon>
        <taxon>Fungi incertae sedis</taxon>
        <taxon>Olpidiomycota</taxon>
        <taxon>Olpidiomycotina</taxon>
        <taxon>Olpidiomycetes</taxon>
        <taxon>Olpidiales</taxon>
        <taxon>Olpidiaceae</taxon>
        <taxon>Olpidium</taxon>
    </lineage>
</organism>
<reference evidence="2 3" key="1">
    <citation type="journal article" name="Sci. Rep.">
        <title>Genome-scale phylogenetic analyses confirm Olpidium as the closest living zoosporic fungus to the non-flagellated, terrestrial fungi.</title>
        <authorList>
            <person name="Chang Y."/>
            <person name="Rochon D."/>
            <person name="Sekimoto S."/>
            <person name="Wang Y."/>
            <person name="Chovatia M."/>
            <person name="Sandor L."/>
            <person name="Salamov A."/>
            <person name="Grigoriev I.V."/>
            <person name="Stajich J.E."/>
            <person name="Spatafora J.W."/>
        </authorList>
    </citation>
    <scope>NUCLEOTIDE SEQUENCE [LARGE SCALE GENOMIC DNA]</scope>
    <source>
        <strain evidence="2">S191</strain>
    </source>
</reference>
<feature type="region of interest" description="Disordered" evidence="1">
    <location>
        <begin position="198"/>
        <end position="243"/>
    </location>
</feature>
<feature type="compositionally biased region" description="Basic and acidic residues" evidence="1">
    <location>
        <begin position="227"/>
        <end position="238"/>
    </location>
</feature>
<gene>
    <name evidence="2" type="ORF">BJ554DRAFT_2839</name>
</gene>